<comment type="caution">
    <text evidence="2">The sequence shown here is derived from an EMBL/GenBank/DDBJ whole genome shotgun (WGS) entry which is preliminary data.</text>
</comment>
<dbReference type="Pfam" id="PF12937">
    <property type="entry name" value="F-box-like"/>
    <property type="match status" value="1"/>
</dbReference>
<dbReference type="Gene3D" id="3.80.10.10">
    <property type="entry name" value="Ribonuclease Inhibitor"/>
    <property type="match status" value="1"/>
</dbReference>
<name>A0AAD7GWP9_MYCRO</name>
<evidence type="ECO:0000313" key="2">
    <source>
        <dbReference type="EMBL" id="KAJ7706929.1"/>
    </source>
</evidence>
<gene>
    <name evidence="2" type="ORF">B0H17DRAFT_1034866</name>
</gene>
<dbReference type="Proteomes" id="UP001221757">
    <property type="component" value="Unassembled WGS sequence"/>
</dbReference>
<feature type="domain" description="F-box" evidence="1">
    <location>
        <begin position="4"/>
        <end position="57"/>
    </location>
</feature>
<dbReference type="InterPro" id="IPR032675">
    <property type="entry name" value="LRR_dom_sf"/>
</dbReference>
<dbReference type="EMBL" id="JARKIE010000006">
    <property type="protein sequence ID" value="KAJ7706929.1"/>
    <property type="molecule type" value="Genomic_DNA"/>
</dbReference>
<organism evidence="2 3">
    <name type="scientific">Mycena rosella</name>
    <name type="common">Pink bonnet</name>
    <name type="synonym">Agaricus rosellus</name>
    <dbReference type="NCBI Taxonomy" id="1033263"/>
    <lineage>
        <taxon>Eukaryota</taxon>
        <taxon>Fungi</taxon>
        <taxon>Dikarya</taxon>
        <taxon>Basidiomycota</taxon>
        <taxon>Agaricomycotina</taxon>
        <taxon>Agaricomycetes</taxon>
        <taxon>Agaricomycetidae</taxon>
        <taxon>Agaricales</taxon>
        <taxon>Marasmiineae</taxon>
        <taxon>Mycenaceae</taxon>
        <taxon>Mycena</taxon>
    </lineage>
</organism>
<dbReference type="SUPFAM" id="SSF52047">
    <property type="entry name" value="RNI-like"/>
    <property type="match status" value="1"/>
</dbReference>
<proteinExistence type="predicted"/>
<evidence type="ECO:0000259" key="1">
    <source>
        <dbReference type="Pfam" id="PF12937"/>
    </source>
</evidence>
<keyword evidence="3" id="KW-1185">Reference proteome</keyword>
<reference evidence="2" key="1">
    <citation type="submission" date="2023-03" db="EMBL/GenBank/DDBJ databases">
        <title>Massive genome expansion in bonnet fungi (Mycena s.s.) driven by repeated elements and novel gene families across ecological guilds.</title>
        <authorList>
            <consortium name="Lawrence Berkeley National Laboratory"/>
            <person name="Harder C.B."/>
            <person name="Miyauchi S."/>
            <person name="Viragh M."/>
            <person name="Kuo A."/>
            <person name="Thoen E."/>
            <person name="Andreopoulos B."/>
            <person name="Lu D."/>
            <person name="Skrede I."/>
            <person name="Drula E."/>
            <person name="Henrissat B."/>
            <person name="Morin E."/>
            <person name="Kohler A."/>
            <person name="Barry K."/>
            <person name="LaButti K."/>
            <person name="Morin E."/>
            <person name="Salamov A."/>
            <person name="Lipzen A."/>
            <person name="Mereny Z."/>
            <person name="Hegedus B."/>
            <person name="Baldrian P."/>
            <person name="Stursova M."/>
            <person name="Weitz H."/>
            <person name="Taylor A."/>
            <person name="Grigoriev I.V."/>
            <person name="Nagy L.G."/>
            <person name="Martin F."/>
            <person name="Kauserud H."/>
        </authorList>
    </citation>
    <scope>NUCLEOTIDE SEQUENCE</scope>
    <source>
        <strain evidence="2">CBHHK067</strain>
    </source>
</reference>
<accession>A0AAD7GWP9</accession>
<dbReference type="AlphaFoldDB" id="A0AAD7GWP9"/>
<protein>
    <recommendedName>
        <fullName evidence="1">F-box domain-containing protein</fullName>
    </recommendedName>
</protein>
<dbReference type="InterPro" id="IPR001810">
    <property type="entry name" value="F-box_dom"/>
</dbReference>
<sequence>MLIDDFPPEILELIFIASHGMIHPYPIASTDAPLNLSQTCKRWRDVASGIPSLWSTLRVLANHATSEPPVIVVEHWMRLSGAFPLSLSLVCQRRAETAVDSGLPSSVSRVLELFLLNMYRWKDASFDFSQHTPPIDYPASLTEQGAPQLERLEIHPFSWSPLLGALPTPWLAEVVSSAPLLHTFTSHLGKFPRAFFAQIPWGQLTHLRLETRISELACLFILQSASNLVECHFLNVRYDFPEDIPAFDPLLPATLPHLTTLGIASQIGFERLFRHLVAPELQTLEIATRSTQMQWYHTQFMAFLRRSTCSITSLILRDLFISRLDAPQLRELLTHVSDSLTHLAITSDIPGTPVGIQNSLLRELAYRPTGLVLCPQLERLALHLGVSTTDGELGSMLESRWVGHRQAPGRIARLQAVDIVCATDTHPVDVRRLHALLAQGLEGKIRMLNEIQTADGSIRRRSFT</sequence>
<evidence type="ECO:0000313" key="3">
    <source>
        <dbReference type="Proteomes" id="UP001221757"/>
    </source>
</evidence>
<dbReference type="Gene3D" id="1.20.1280.50">
    <property type="match status" value="1"/>
</dbReference>